<evidence type="ECO:0000313" key="2">
    <source>
        <dbReference type="Proteomes" id="UP000617402"/>
    </source>
</evidence>
<dbReference type="EMBL" id="JACVHF010000009">
    <property type="protein sequence ID" value="MBC9784876.1"/>
    <property type="molecule type" value="Genomic_DNA"/>
</dbReference>
<dbReference type="Proteomes" id="UP000617402">
    <property type="component" value="Unassembled WGS sequence"/>
</dbReference>
<reference evidence="1 2" key="1">
    <citation type="submission" date="2020-07" db="EMBL/GenBank/DDBJ databases">
        <title>Draft whole-genome sequence of Heliobacterium chlorum DSM 3682, type strain.</title>
        <authorList>
            <person name="Kyndt J.A."/>
            <person name="Meyer T.E."/>
            <person name="Imhoff J.F."/>
        </authorList>
    </citation>
    <scope>NUCLEOTIDE SEQUENCE [LARGE SCALE GENOMIC DNA]</scope>
    <source>
        <strain evidence="1 2">DSM 3682</strain>
    </source>
</reference>
<name>A0ABR7T2K1_HELCL</name>
<protein>
    <submittedName>
        <fullName evidence="1">Uncharacterized protein</fullName>
    </submittedName>
</protein>
<keyword evidence="2" id="KW-1185">Reference proteome</keyword>
<gene>
    <name evidence="1" type="ORF">H1S01_10180</name>
</gene>
<evidence type="ECO:0000313" key="1">
    <source>
        <dbReference type="EMBL" id="MBC9784876.1"/>
    </source>
</evidence>
<comment type="caution">
    <text evidence="1">The sequence shown here is derived from an EMBL/GenBank/DDBJ whole genome shotgun (WGS) entry which is preliminary data.</text>
</comment>
<accession>A0ABR7T2K1</accession>
<sequence>MAWFRLEDVQRAVYSLGVMTKMNGYLPDYVVDNYLNVIDESDSSLAKVFYQLLAQESPVAYECFINYKKQTA</sequence>
<proteinExistence type="predicted"/>
<organism evidence="1 2">
    <name type="scientific">Heliobacterium chlorum</name>
    <dbReference type="NCBI Taxonomy" id="2698"/>
    <lineage>
        <taxon>Bacteria</taxon>
        <taxon>Bacillati</taxon>
        <taxon>Bacillota</taxon>
        <taxon>Clostridia</taxon>
        <taxon>Eubacteriales</taxon>
        <taxon>Heliobacteriaceae</taxon>
        <taxon>Heliobacterium</taxon>
    </lineage>
</organism>
<dbReference type="RefSeq" id="WP_188040226.1">
    <property type="nucleotide sequence ID" value="NZ_JACVHF010000009.1"/>
</dbReference>